<dbReference type="GO" id="GO:0003677">
    <property type="term" value="F:DNA binding"/>
    <property type="evidence" value="ECO:0007669"/>
    <property type="project" value="UniProtKB-KW"/>
</dbReference>
<gene>
    <name evidence="1" type="ORF">NOX80_17140</name>
</gene>
<accession>A0ABY5IV47</accession>
<reference evidence="1" key="1">
    <citation type="submission" date="2022-07" db="EMBL/GenBank/DDBJ databases">
        <title>Isolation, identification, and degradation of a PFOSA degrading strain from sewage treatment plant.</title>
        <authorList>
            <person name="Zhang L."/>
            <person name="Huo Y."/>
        </authorList>
    </citation>
    <scope>NUCLEOTIDE SEQUENCE</scope>
    <source>
        <strain evidence="1">C1</strain>
    </source>
</reference>
<dbReference type="InterPro" id="IPR038056">
    <property type="entry name" value="YjbR-like_sf"/>
</dbReference>
<evidence type="ECO:0000313" key="2">
    <source>
        <dbReference type="Proteomes" id="UP001059844"/>
    </source>
</evidence>
<dbReference type="SUPFAM" id="SSF142906">
    <property type="entry name" value="YjbR-like"/>
    <property type="match status" value="1"/>
</dbReference>
<dbReference type="Proteomes" id="UP001059844">
    <property type="component" value="Chromosome"/>
</dbReference>
<dbReference type="EMBL" id="CP101751">
    <property type="protein sequence ID" value="UUC45336.1"/>
    <property type="molecule type" value="Genomic_DNA"/>
</dbReference>
<name>A0ABY5IV47_9FLAO</name>
<protein>
    <submittedName>
        <fullName evidence="1">MmcQ/YjbR family DNA-binding protein</fullName>
    </submittedName>
</protein>
<organism evidence="1 2">
    <name type="scientific">Flavobacterium cerinum</name>
    <dbReference type="NCBI Taxonomy" id="2502784"/>
    <lineage>
        <taxon>Bacteria</taxon>
        <taxon>Pseudomonadati</taxon>
        <taxon>Bacteroidota</taxon>
        <taxon>Flavobacteriia</taxon>
        <taxon>Flavobacteriales</taxon>
        <taxon>Flavobacteriaceae</taxon>
        <taxon>Flavobacterium</taxon>
    </lineage>
</organism>
<proteinExistence type="predicted"/>
<dbReference type="RefSeq" id="WP_256551033.1">
    <property type="nucleotide sequence ID" value="NZ_CP101751.1"/>
</dbReference>
<dbReference type="Gene3D" id="3.90.1150.30">
    <property type="match status" value="1"/>
</dbReference>
<dbReference type="InterPro" id="IPR058532">
    <property type="entry name" value="YjbR/MT2646/Rv2570-like"/>
</dbReference>
<dbReference type="InterPro" id="IPR007351">
    <property type="entry name" value="YjbR"/>
</dbReference>
<keyword evidence="2" id="KW-1185">Reference proteome</keyword>
<evidence type="ECO:0000313" key="1">
    <source>
        <dbReference type="EMBL" id="UUC45336.1"/>
    </source>
</evidence>
<sequence>MDIEALQILCTSFPGVTEDIKWGNDLCFMIANKMFCVMALDSVPLNVSFKVTETEFAELTAREGIKPAPYMARYNWVLVEDSSRLNPEEWKHFIAQSYQLIKGKLPAKTQASIS</sequence>
<keyword evidence="1" id="KW-0238">DNA-binding</keyword>
<dbReference type="PANTHER" id="PTHR35145:SF1">
    <property type="entry name" value="CYTOPLASMIC PROTEIN"/>
    <property type="match status" value="1"/>
</dbReference>
<dbReference type="PANTHER" id="PTHR35145">
    <property type="entry name" value="CYTOPLASMIC PROTEIN-RELATED"/>
    <property type="match status" value="1"/>
</dbReference>
<dbReference type="Pfam" id="PF04237">
    <property type="entry name" value="YjbR"/>
    <property type="match status" value="1"/>
</dbReference>